<protein>
    <recommendedName>
        <fullName evidence="4">MerR family transcriptional regulator</fullName>
    </recommendedName>
</protein>
<gene>
    <name evidence="2" type="ORF">AGRA3207_000299</name>
</gene>
<evidence type="ECO:0008006" key="4">
    <source>
        <dbReference type="Google" id="ProtNLM"/>
    </source>
</evidence>
<accession>A0ABX8QMY4</accession>
<feature type="region of interest" description="Disordered" evidence="1">
    <location>
        <begin position="130"/>
        <end position="159"/>
    </location>
</feature>
<dbReference type="EMBL" id="CP059572">
    <property type="protein sequence ID" value="QXJ19721.1"/>
    <property type="molecule type" value="Genomic_DNA"/>
</dbReference>
<keyword evidence="3" id="KW-1185">Reference proteome</keyword>
<reference evidence="2" key="1">
    <citation type="submission" date="2020-07" db="EMBL/GenBank/DDBJ databases">
        <authorList>
            <person name="Tarantini F.S."/>
            <person name="Hong K.W."/>
            <person name="Chan K.G."/>
        </authorList>
    </citation>
    <scope>NUCLEOTIDE SEQUENCE</scope>
    <source>
        <strain evidence="2">32-07</strain>
    </source>
</reference>
<evidence type="ECO:0000313" key="2">
    <source>
        <dbReference type="EMBL" id="QXJ19721.1"/>
    </source>
</evidence>
<organism evidence="2 3">
    <name type="scientific">Actinomadura graeca</name>
    <dbReference type="NCBI Taxonomy" id="2750812"/>
    <lineage>
        <taxon>Bacteria</taxon>
        <taxon>Bacillati</taxon>
        <taxon>Actinomycetota</taxon>
        <taxon>Actinomycetes</taxon>
        <taxon>Streptosporangiales</taxon>
        <taxon>Thermomonosporaceae</taxon>
        <taxon>Actinomadura</taxon>
    </lineage>
</organism>
<sequence length="345" mass="35869">MSRRKVRRWALHGHVRGLGVADEGCRTSYSGEDVRALAALLGVVRVLKGDPPPTLRDVERVHLAYELYRPGDVQTGNSGGWLLMEAIRVVSAAYAGALQEAGLDAALRRQITGSADAAVRRSLRLPGKGRLVRAARDPHGGGAMSGEARGPGAAGGSAGGAPVPLAGACPGCAPQGGAGGAAGPQAAESMLESLGEASDRLYEAVRAPGSGVPWLTLGQLCVFLEIANEVLMSGWRALGLAADRTMGVRQCEVQDAVPRLVAGMDAAARRRVVAGPEAESLEAVDLAMTHLDAARDVVAAGRHLVNMGREVLYDLPADTGRESPGRMGEEGRCEVCRVPWRTPTG</sequence>
<dbReference type="Proteomes" id="UP001049518">
    <property type="component" value="Chromosome"/>
</dbReference>
<evidence type="ECO:0000313" key="3">
    <source>
        <dbReference type="Proteomes" id="UP001049518"/>
    </source>
</evidence>
<dbReference type="RefSeq" id="WP_231332744.1">
    <property type="nucleotide sequence ID" value="NZ_CP059572.1"/>
</dbReference>
<name>A0ABX8QMY4_9ACTN</name>
<proteinExistence type="predicted"/>
<evidence type="ECO:0000256" key="1">
    <source>
        <dbReference type="SAM" id="MobiDB-lite"/>
    </source>
</evidence>